<reference evidence="2 3" key="1">
    <citation type="journal article" date="2013" name="Genome Biol.">
        <title>The genome sequence of the most widely cultivated cacao type and its use to identify candidate genes regulating pod color.</title>
        <authorList>
            <person name="Motamayor J.C."/>
            <person name="Mockaitis K."/>
            <person name="Schmutz J."/>
            <person name="Haiminen N."/>
            <person name="Iii D.L."/>
            <person name="Cornejo O."/>
            <person name="Findley S.D."/>
            <person name="Zheng P."/>
            <person name="Utro F."/>
            <person name="Royaert S."/>
            <person name="Saski C."/>
            <person name="Jenkins J."/>
            <person name="Podicheti R."/>
            <person name="Zhao M."/>
            <person name="Scheffler B.E."/>
            <person name="Stack J.C."/>
            <person name="Feltus F.A."/>
            <person name="Mustiga G.M."/>
            <person name="Amores F."/>
            <person name="Phillips W."/>
            <person name="Marelli J.P."/>
            <person name="May G.D."/>
            <person name="Shapiro H."/>
            <person name="Ma J."/>
            <person name="Bustamante C.D."/>
            <person name="Schnell R.J."/>
            <person name="Main D."/>
            <person name="Gilbert D."/>
            <person name="Parida L."/>
            <person name="Kuhn D.N."/>
        </authorList>
    </citation>
    <scope>NUCLEOTIDE SEQUENCE [LARGE SCALE GENOMIC DNA]</scope>
    <source>
        <strain evidence="3">cv. Matina 1-6</strain>
    </source>
</reference>
<dbReference type="SUPFAM" id="SSF56672">
    <property type="entry name" value="DNA/RNA polymerases"/>
    <property type="match status" value="1"/>
</dbReference>
<dbReference type="Pfam" id="PF00078">
    <property type="entry name" value="RVT_1"/>
    <property type="match status" value="1"/>
</dbReference>
<dbReference type="InterPro" id="IPR043128">
    <property type="entry name" value="Rev_trsase/Diguanyl_cyclase"/>
</dbReference>
<dbReference type="Gene3D" id="3.30.70.270">
    <property type="match status" value="2"/>
</dbReference>
<name>A0A061EXH4_THECC</name>
<gene>
    <name evidence="2" type="ORF">TCM_024918</name>
</gene>
<accession>A0A061EXH4</accession>
<evidence type="ECO:0000313" key="2">
    <source>
        <dbReference type="EMBL" id="EOY09501.1"/>
    </source>
</evidence>
<keyword evidence="3" id="KW-1185">Reference proteome</keyword>
<proteinExistence type="predicted"/>
<dbReference type="Gramene" id="EOY09501">
    <property type="protein sequence ID" value="EOY09501"/>
    <property type="gene ID" value="TCM_024918"/>
</dbReference>
<dbReference type="Proteomes" id="UP000026915">
    <property type="component" value="Chromosome 5"/>
</dbReference>
<organism evidence="2 3">
    <name type="scientific">Theobroma cacao</name>
    <name type="common">Cacao</name>
    <name type="synonym">Cocoa</name>
    <dbReference type="NCBI Taxonomy" id="3641"/>
    <lineage>
        <taxon>Eukaryota</taxon>
        <taxon>Viridiplantae</taxon>
        <taxon>Streptophyta</taxon>
        <taxon>Embryophyta</taxon>
        <taxon>Tracheophyta</taxon>
        <taxon>Spermatophyta</taxon>
        <taxon>Magnoliopsida</taxon>
        <taxon>eudicotyledons</taxon>
        <taxon>Gunneridae</taxon>
        <taxon>Pentapetalae</taxon>
        <taxon>rosids</taxon>
        <taxon>malvids</taxon>
        <taxon>Malvales</taxon>
        <taxon>Malvaceae</taxon>
        <taxon>Byttnerioideae</taxon>
        <taxon>Theobroma</taxon>
    </lineage>
</organism>
<dbReference type="AlphaFoldDB" id="A0A061EXH4"/>
<dbReference type="InterPro" id="IPR043502">
    <property type="entry name" value="DNA/RNA_pol_sf"/>
</dbReference>
<feature type="domain" description="Reverse transcriptase" evidence="1">
    <location>
        <begin position="12"/>
        <end position="64"/>
    </location>
</feature>
<protein>
    <recommendedName>
        <fullName evidence="1">Reverse transcriptase domain-containing protein</fullName>
    </recommendedName>
</protein>
<evidence type="ECO:0000259" key="1">
    <source>
        <dbReference type="Pfam" id="PF00078"/>
    </source>
</evidence>
<dbReference type="InParanoid" id="A0A061EXH4"/>
<dbReference type="PANTHER" id="PTHR37984">
    <property type="entry name" value="PROTEIN CBG26694"/>
    <property type="match status" value="1"/>
</dbReference>
<sequence>MMFPDMMHDCMEDYMDDIVVKSKKASDHFEDLKRIFERCRKYILRMNPLKCAFGVTVGKFLGFVVHRKGIDVDLAKIKAIQSMPSPVNQRQLKSLLGKVSYIRRFILALGEIIMPFQVLLKKCVPFTWGEPQQQAFKKIKKILTSLTTMIMPIKEESMMLYFTSTPYLIGALLV</sequence>
<dbReference type="PANTHER" id="PTHR37984:SF5">
    <property type="entry name" value="PROTEIN NYNRIN-LIKE"/>
    <property type="match status" value="1"/>
</dbReference>
<dbReference type="OMA" id="ISKLIMV"/>
<evidence type="ECO:0000313" key="3">
    <source>
        <dbReference type="Proteomes" id="UP000026915"/>
    </source>
</evidence>
<dbReference type="InterPro" id="IPR000477">
    <property type="entry name" value="RT_dom"/>
</dbReference>
<dbReference type="InterPro" id="IPR050951">
    <property type="entry name" value="Retrovirus_Pol_polyprotein"/>
</dbReference>
<dbReference type="EMBL" id="CM001883">
    <property type="protein sequence ID" value="EOY09501.1"/>
    <property type="molecule type" value="Genomic_DNA"/>
</dbReference>
<dbReference type="eggNOG" id="KOG0017">
    <property type="taxonomic scope" value="Eukaryota"/>
</dbReference>
<dbReference type="FunFam" id="3.30.70.270:FF:000020">
    <property type="entry name" value="Transposon Tf2-6 polyprotein-like Protein"/>
    <property type="match status" value="1"/>
</dbReference>
<dbReference type="STRING" id="3641.A0A061EXH4"/>
<dbReference type="HOGENOM" id="CLU_000384_33_7_1"/>